<dbReference type="InterPro" id="IPR052375">
    <property type="entry name" value="Complex_I_20kDa-like"/>
</dbReference>
<keyword evidence="4" id="KW-0479">Metal-binding</keyword>
<organism evidence="8">
    <name type="scientific">Fervidicoccus fontis</name>
    <dbReference type="NCBI Taxonomy" id="683846"/>
    <lineage>
        <taxon>Archaea</taxon>
        <taxon>Thermoproteota</taxon>
        <taxon>Thermoprotei</taxon>
        <taxon>Fervidicoccales</taxon>
        <taxon>Fervidicoccaceae</taxon>
        <taxon>Fervidicoccus</taxon>
    </lineage>
</organism>
<dbReference type="InterPro" id="IPR006137">
    <property type="entry name" value="NADH_UbQ_OxRdtase-like_20kDa"/>
</dbReference>
<dbReference type="AlphaFoldDB" id="A0A7J3SLI0"/>
<keyword evidence="6" id="KW-0411">Iron-sulfur</keyword>
<evidence type="ECO:0000256" key="4">
    <source>
        <dbReference type="ARBA" id="ARBA00022723"/>
    </source>
</evidence>
<comment type="caution">
    <text evidence="8">The sequence shown here is derived from an EMBL/GenBank/DDBJ whole genome shotgun (WGS) entry which is preliminary data.</text>
</comment>
<dbReference type="PANTHER" id="PTHR42989">
    <property type="entry name" value="HYDROGENASE-4 COMPONENT I"/>
    <property type="match status" value="1"/>
</dbReference>
<reference evidence="8" key="1">
    <citation type="journal article" date="2020" name="mSystems">
        <title>Genome- and Community-Level Interaction Insights into Carbon Utilization and Element Cycling Functions of Hydrothermarchaeota in Hydrothermal Sediment.</title>
        <authorList>
            <person name="Zhou Z."/>
            <person name="Liu Y."/>
            <person name="Xu W."/>
            <person name="Pan J."/>
            <person name="Luo Z.H."/>
            <person name="Li M."/>
        </authorList>
    </citation>
    <scope>NUCLEOTIDE SEQUENCE [LARGE SCALE GENOMIC DNA]</scope>
    <source>
        <strain evidence="8">SpSt-885</strain>
    </source>
</reference>
<dbReference type="Pfam" id="PF01058">
    <property type="entry name" value="Oxidored_q6"/>
    <property type="match status" value="1"/>
</dbReference>
<evidence type="ECO:0000256" key="6">
    <source>
        <dbReference type="ARBA" id="ARBA00023014"/>
    </source>
</evidence>
<keyword evidence="3" id="KW-0004">4Fe-4S</keyword>
<keyword evidence="5" id="KW-0408">Iron</keyword>
<evidence type="ECO:0000259" key="7">
    <source>
        <dbReference type="Pfam" id="PF01058"/>
    </source>
</evidence>
<evidence type="ECO:0000256" key="3">
    <source>
        <dbReference type="ARBA" id="ARBA00022485"/>
    </source>
</evidence>
<comment type="similarity">
    <text evidence="2">Belongs to the complex I 20 kDa subunit family.</text>
</comment>
<dbReference type="GO" id="GO:0046872">
    <property type="term" value="F:metal ion binding"/>
    <property type="evidence" value="ECO:0007669"/>
    <property type="project" value="UniProtKB-KW"/>
</dbReference>
<accession>A0A7J3SLI0</accession>
<gene>
    <name evidence="8" type="primary">nuoB</name>
    <name evidence="8" type="ORF">ENW83_04135</name>
</gene>
<proteinExistence type="inferred from homology"/>
<dbReference type="NCBIfam" id="NF005012">
    <property type="entry name" value="PRK06411.1"/>
    <property type="match status" value="1"/>
</dbReference>
<dbReference type="PANTHER" id="PTHR42989:SF1">
    <property type="entry name" value="FORMATE HYDROGENLYASE SUBUNIT 7-RELATED"/>
    <property type="match status" value="1"/>
</dbReference>
<feature type="domain" description="NADH:ubiquinone oxidoreductase-like 20kDa subunit" evidence="7">
    <location>
        <begin position="24"/>
        <end position="135"/>
    </location>
</feature>
<name>A0A7J3SLI0_9CREN</name>
<sequence>MEESNSIKLIRKSPWLFHFNSGGCNGCDIEVVAALTPKYDVERLGAVLTASPKHADILVITGPVTRQTAGSLKMIYEQMADPKIAIAIGTCACSGGVFRGGYNVLGGAEKVIKNVICIPGCPPNPRQIFAALKKLYENKLEEEKDDGGSKLTKE</sequence>
<evidence type="ECO:0000313" key="8">
    <source>
        <dbReference type="EMBL" id="HGZ60377.1"/>
    </source>
</evidence>
<evidence type="ECO:0000256" key="1">
    <source>
        <dbReference type="ARBA" id="ARBA00001966"/>
    </source>
</evidence>
<dbReference type="EMBL" id="DTLS01000118">
    <property type="protein sequence ID" value="HGZ60377.1"/>
    <property type="molecule type" value="Genomic_DNA"/>
</dbReference>
<evidence type="ECO:0000256" key="2">
    <source>
        <dbReference type="ARBA" id="ARBA00009173"/>
    </source>
</evidence>
<dbReference type="GO" id="GO:0016491">
    <property type="term" value="F:oxidoreductase activity"/>
    <property type="evidence" value="ECO:0007669"/>
    <property type="project" value="UniProtKB-KW"/>
</dbReference>
<dbReference type="SUPFAM" id="SSF56770">
    <property type="entry name" value="HydA/Nqo6-like"/>
    <property type="match status" value="1"/>
</dbReference>
<protein>
    <submittedName>
        <fullName evidence="8">NADH-quinone oxidoreductase subunit NuoB</fullName>
        <ecNumber evidence="8">1.6.5.11</ecNumber>
    </submittedName>
</protein>
<dbReference type="GO" id="GO:0051539">
    <property type="term" value="F:4 iron, 4 sulfur cluster binding"/>
    <property type="evidence" value="ECO:0007669"/>
    <property type="project" value="UniProtKB-KW"/>
</dbReference>
<evidence type="ECO:0000256" key="5">
    <source>
        <dbReference type="ARBA" id="ARBA00023004"/>
    </source>
</evidence>
<dbReference type="EC" id="1.6.5.11" evidence="8"/>
<keyword evidence="8" id="KW-0560">Oxidoreductase</keyword>
<comment type="cofactor">
    <cofactor evidence="1">
        <name>[4Fe-4S] cluster</name>
        <dbReference type="ChEBI" id="CHEBI:49883"/>
    </cofactor>
</comment>
<dbReference type="Gene3D" id="3.40.50.12280">
    <property type="match status" value="1"/>
</dbReference>